<sequence>MSLDRSGAGDDAMRGTINGASSPVPLAATLPGMLREDPFTQQLCAGLDEVLAPVLMSLDGFAAYLDLGTTPPDMLPWLGHWLGMEVDPGEELGLQRALLASAGELHAIRGTRRGIELALEAALGIDVRVTESGGSAWSLQPDAQLPGSPQPMIVVTVDSTEDDPIDAERLDALVNQIKPVHVRHRLQINEL</sequence>
<dbReference type="HOGENOM" id="CLU_1501944_0_0_11"/>
<dbReference type="eggNOG" id="COG4385">
    <property type="taxonomic scope" value="Bacteria"/>
</dbReference>
<evidence type="ECO:0000313" key="2">
    <source>
        <dbReference type="Proteomes" id="UP000007947"/>
    </source>
</evidence>
<dbReference type="STRING" id="1032480.MLP_03590"/>
<evidence type="ECO:0008006" key="3">
    <source>
        <dbReference type="Google" id="ProtNLM"/>
    </source>
</evidence>
<dbReference type="NCBIfam" id="TIGR02242">
    <property type="entry name" value="tail_TIGR02242"/>
    <property type="match status" value="1"/>
</dbReference>
<dbReference type="EMBL" id="AP012204">
    <property type="protein sequence ID" value="BAK33373.1"/>
    <property type="molecule type" value="Genomic_DNA"/>
</dbReference>
<dbReference type="Proteomes" id="UP000007947">
    <property type="component" value="Chromosome"/>
</dbReference>
<organism evidence="1 2">
    <name type="scientific">Microlunatus phosphovorus (strain ATCC 700054 / DSM 10555 / JCM 9379 / NBRC 101784 / NCIMB 13414 / VKM Ac-1990 / NM-1)</name>
    <dbReference type="NCBI Taxonomy" id="1032480"/>
    <lineage>
        <taxon>Bacteria</taxon>
        <taxon>Bacillati</taxon>
        <taxon>Actinomycetota</taxon>
        <taxon>Actinomycetes</taxon>
        <taxon>Propionibacteriales</taxon>
        <taxon>Propionibacteriaceae</taxon>
        <taxon>Microlunatus</taxon>
    </lineage>
</organism>
<dbReference type="InterPro" id="IPR006521">
    <property type="entry name" value="Tail_protein_I"/>
</dbReference>
<accession>F5XJ47</accession>
<reference evidence="1 2" key="1">
    <citation type="submission" date="2011-05" db="EMBL/GenBank/DDBJ databases">
        <title>Whole genome sequence of Microlunatus phosphovorus NM-1.</title>
        <authorList>
            <person name="Hosoyama A."/>
            <person name="Sasaki K."/>
            <person name="Harada T."/>
            <person name="Igarashi R."/>
            <person name="Kawakoshi A."/>
            <person name="Sasagawa M."/>
            <person name="Fukada J."/>
            <person name="Nakamura S."/>
            <person name="Katano Y."/>
            <person name="Hanada S."/>
            <person name="Kamagata Y."/>
            <person name="Nakamura N."/>
            <person name="Yamazaki S."/>
            <person name="Fujita N."/>
        </authorList>
    </citation>
    <scope>NUCLEOTIDE SEQUENCE [LARGE SCALE GENOMIC DNA]</scope>
    <source>
        <strain evidence="2">ATCC 700054 / DSM 10555 / JCM 9379 / NBRC 101784 / NCIMB 13414 / VKM Ac-1990 / NM-1</strain>
    </source>
</reference>
<name>F5XJ47_MICPN</name>
<dbReference type="InterPro" id="IPR011748">
    <property type="entry name" value="Unchr_phage_tail-like"/>
</dbReference>
<dbReference type="Pfam" id="PF09684">
    <property type="entry name" value="Tail_P2_I"/>
    <property type="match status" value="1"/>
</dbReference>
<keyword evidence="2" id="KW-1185">Reference proteome</keyword>
<protein>
    <recommendedName>
        <fullName evidence="3">Phage tail protein</fullName>
    </recommendedName>
</protein>
<proteinExistence type="predicted"/>
<dbReference type="KEGG" id="mph:MLP_03590"/>
<evidence type="ECO:0000313" key="1">
    <source>
        <dbReference type="EMBL" id="BAK33373.1"/>
    </source>
</evidence>
<dbReference type="AlphaFoldDB" id="F5XJ47"/>
<gene>
    <name evidence="1" type="ordered locus">MLP_03590</name>
</gene>